<reference evidence="2 3" key="1">
    <citation type="submission" date="2018-05" db="EMBL/GenBank/DDBJ databases">
        <title>Abyssibacter profundi OUC007T gen. nov., sp. nov, a marine bacterium isolated from seawater of the Mariana Trench.</title>
        <authorList>
            <person name="Zhou S."/>
        </authorList>
    </citation>
    <scope>NUCLEOTIDE SEQUENCE [LARGE SCALE GENOMIC DNA]</scope>
    <source>
        <strain evidence="2 3">OUC007</strain>
    </source>
</reference>
<name>A0A363UNG5_9GAMM</name>
<dbReference type="Pfam" id="PF13460">
    <property type="entry name" value="NAD_binding_10"/>
    <property type="match status" value="1"/>
</dbReference>
<evidence type="ECO:0000313" key="2">
    <source>
        <dbReference type="EMBL" id="PWN56972.1"/>
    </source>
</evidence>
<dbReference type="PANTHER" id="PTHR14097">
    <property type="entry name" value="OXIDOREDUCTASE HTATIP2"/>
    <property type="match status" value="1"/>
</dbReference>
<protein>
    <recommendedName>
        <fullName evidence="1">NAD(P)-binding domain-containing protein</fullName>
    </recommendedName>
</protein>
<comment type="caution">
    <text evidence="2">The sequence shown here is derived from an EMBL/GenBank/DDBJ whole genome shotgun (WGS) entry which is preliminary data.</text>
</comment>
<gene>
    <name evidence="2" type="ORF">DEH80_03265</name>
</gene>
<dbReference type="SUPFAM" id="SSF51735">
    <property type="entry name" value="NAD(P)-binding Rossmann-fold domains"/>
    <property type="match status" value="1"/>
</dbReference>
<organism evidence="2 3">
    <name type="scientific">Abyssibacter profundi</name>
    <dbReference type="NCBI Taxonomy" id="2182787"/>
    <lineage>
        <taxon>Bacteria</taxon>
        <taxon>Pseudomonadati</taxon>
        <taxon>Pseudomonadota</taxon>
        <taxon>Gammaproteobacteria</taxon>
        <taxon>Chromatiales</taxon>
        <taxon>Oceanococcaceae</taxon>
        <taxon>Abyssibacter</taxon>
    </lineage>
</organism>
<proteinExistence type="predicted"/>
<evidence type="ECO:0000313" key="3">
    <source>
        <dbReference type="Proteomes" id="UP000251800"/>
    </source>
</evidence>
<dbReference type="Proteomes" id="UP000251800">
    <property type="component" value="Unassembled WGS sequence"/>
</dbReference>
<keyword evidence="3" id="KW-1185">Reference proteome</keyword>
<evidence type="ECO:0000259" key="1">
    <source>
        <dbReference type="Pfam" id="PF13460"/>
    </source>
</evidence>
<sequence>MLLTRLRIHCEGDTALTKQHAADVAVLGATGAVGRAVCRQLAAAQTPGHAIVRSHTTAVEGLPARVVDFDRAPELTDAVRARAVICCLGTTQSKAGRDGLRAVDCDLVLHCAERASRAGVEVFTVVSAMGASRRSPSFYSRVKGEMEAGLRRIRLDTVHIVRPSLLLGDRDEHRTAEAVGQRLAPLLNPLLPMQYRAISVDAVAKALIQLSGPSTPGVWLHELPLGGRRSRRLDV</sequence>
<dbReference type="OrthoDB" id="9798632at2"/>
<accession>A0A363UNG5</accession>
<dbReference type="InterPro" id="IPR016040">
    <property type="entry name" value="NAD(P)-bd_dom"/>
</dbReference>
<feature type="domain" description="NAD(P)-binding" evidence="1">
    <location>
        <begin position="28"/>
        <end position="209"/>
    </location>
</feature>
<dbReference type="PANTHER" id="PTHR14097:SF7">
    <property type="entry name" value="OXIDOREDUCTASE HTATIP2"/>
    <property type="match status" value="1"/>
</dbReference>
<dbReference type="AlphaFoldDB" id="A0A363UNG5"/>
<dbReference type="Gene3D" id="3.40.50.720">
    <property type="entry name" value="NAD(P)-binding Rossmann-like Domain"/>
    <property type="match status" value="1"/>
</dbReference>
<dbReference type="InterPro" id="IPR036291">
    <property type="entry name" value="NAD(P)-bd_dom_sf"/>
</dbReference>
<dbReference type="EMBL" id="QEQK01000003">
    <property type="protein sequence ID" value="PWN56972.1"/>
    <property type="molecule type" value="Genomic_DNA"/>
</dbReference>